<dbReference type="InterPro" id="IPR032675">
    <property type="entry name" value="LRR_dom_sf"/>
</dbReference>
<comment type="caution">
    <text evidence="4">The sequence shown here is derived from an EMBL/GenBank/DDBJ whole genome shotgun (WGS) entry which is preliminary data.</text>
</comment>
<feature type="region of interest" description="Disordered" evidence="3">
    <location>
        <begin position="327"/>
        <end position="471"/>
    </location>
</feature>
<evidence type="ECO:0000313" key="5">
    <source>
        <dbReference type="Proteomes" id="UP000285060"/>
    </source>
</evidence>
<dbReference type="SMART" id="SM00364">
    <property type="entry name" value="LRR_BAC"/>
    <property type="match status" value="2"/>
</dbReference>
<organism evidence="4 5">
    <name type="scientific">Aphanomyces invadans</name>
    <dbReference type="NCBI Taxonomy" id="157072"/>
    <lineage>
        <taxon>Eukaryota</taxon>
        <taxon>Sar</taxon>
        <taxon>Stramenopiles</taxon>
        <taxon>Oomycota</taxon>
        <taxon>Saprolegniomycetes</taxon>
        <taxon>Saprolegniales</taxon>
        <taxon>Verrucalvaceae</taxon>
        <taxon>Aphanomyces</taxon>
    </lineage>
</organism>
<reference evidence="4 5" key="1">
    <citation type="submission" date="2018-08" db="EMBL/GenBank/DDBJ databases">
        <title>Aphanomyces genome sequencing and annotation.</title>
        <authorList>
            <person name="Minardi D."/>
            <person name="Oidtmann B."/>
            <person name="Van Der Giezen M."/>
            <person name="Studholme D.J."/>
        </authorList>
    </citation>
    <scope>NUCLEOTIDE SEQUENCE [LARGE SCALE GENOMIC DNA]</scope>
    <source>
        <strain evidence="4 5">NJM0002</strain>
    </source>
</reference>
<name>A0A418AF83_9STRA</name>
<evidence type="ECO:0000256" key="2">
    <source>
        <dbReference type="ARBA" id="ARBA00022737"/>
    </source>
</evidence>
<evidence type="ECO:0008006" key="6">
    <source>
        <dbReference type="Google" id="ProtNLM"/>
    </source>
</evidence>
<proteinExistence type="predicted"/>
<evidence type="ECO:0000313" key="4">
    <source>
        <dbReference type="EMBL" id="RHY15711.1"/>
    </source>
</evidence>
<dbReference type="InterPro" id="IPR003591">
    <property type="entry name" value="Leu-rich_rpt_typical-subtyp"/>
</dbReference>
<dbReference type="InterPro" id="IPR001611">
    <property type="entry name" value="Leu-rich_rpt"/>
</dbReference>
<evidence type="ECO:0000256" key="1">
    <source>
        <dbReference type="ARBA" id="ARBA00022614"/>
    </source>
</evidence>
<dbReference type="EMBL" id="QUSY01003904">
    <property type="protein sequence ID" value="RHY15711.1"/>
    <property type="molecule type" value="Genomic_DNA"/>
</dbReference>
<evidence type="ECO:0000256" key="3">
    <source>
        <dbReference type="SAM" id="MobiDB-lite"/>
    </source>
</evidence>
<keyword evidence="2" id="KW-0677">Repeat</keyword>
<accession>A0A418AF83</accession>
<dbReference type="AlphaFoldDB" id="A0A418AF83"/>
<dbReference type="Proteomes" id="UP000285060">
    <property type="component" value="Unassembled WGS sequence"/>
</dbReference>
<dbReference type="Pfam" id="PF13855">
    <property type="entry name" value="LRR_8"/>
    <property type="match status" value="1"/>
</dbReference>
<sequence length="518" mass="56777">MQRSKIRQQHKALADGTEKPKIKKLTKEKVAEEHSSAMDHLDLAHRGIESIETTAFEAATALKRLDLSANKLTRLAFSHNMALTQLKASSNLLVDGGIVDLSYCKLLVTLDLSDNKLARLPGASLRHCTGLKALVRLVLCSHNKLTELPDLTALEYLTELRASHNQLTTLPATIHRNGTSWSFARQGRRKAHSSSLGRIGRKVDGNDAPFVENLKIVDVCHNNIDTFDGLDQWSSLQQLKQLNLRGNPLCGRDANASHQGADSDPLPAVSLDGTKHSKRLRRRHRTTLIQFDWNANVERKALDKKNKLYNFKMKRLFPALIVRDGHRVQEKRTHGYAQGGPIASKKRRKEARREASSDAEAAVDDQPTTLKGAHNDGDDKTNPSSAGKQSKKADKRRAAAPDQDIVAAPEAKRSKKNKERASNASVQKCTGEEEQPKTLKPSKVSKALDAVAADDTAAKKEKGRKKKEKYAKDSGVLGVVHVKKPSKSAAVATLGTLVDFSQLDSTGGIGLGGESSWD</sequence>
<dbReference type="PANTHER" id="PTHR15454:SF56">
    <property type="entry name" value="PROTEIN PHOSPHATASE 1 REGULATORY SUBUNIT 7-RELATED"/>
    <property type="match status" value="1"/>
</dbReference>
<keyword evidence="5" id="KW-1185">Reference proteome</keyword>
<keyword evidence="1" id="KW-0433">Leucine-rich repeat</keyword>
<dbReference type="SMART" id="SM00369">
    <property type="entry name" value="LRR_TYP"/>
    <property type="match status" value="3"/>
</dbReference>
<dbReference type="PANTHER" id="PTHR15454">
    <property type="entry name" value="NISCHARIN RELATED"/>
    <property type="match status" value="1"/>
</dbReference>
<dbReference type="Gene3D" id="3.80.10.10">
    <property type="entry name" value="Ribonuclease Inhibitor"/>
    <property type="match status" value="2"/>
</dbReference>
<dbReference type="SUPFAM" id="SSF52058">
    <property type="entry name" value="L domain-like"/>
    <property type="match status" value="1"/>
</dbReference>
<feature type="region of interest" description="Disordered" evidence="3">
    <location>
        <begin position="251"/>
        <end position="279"/>
    </location>
</feature>
<dbReference type="VEuPathDB" id="FungiDB:H310_09460"/>
<dbReference type="GO" id="GO:0005737">
    <property type="term" value="C:cytoplasm"/>
    <property type="evidence" value="ECO:0007669"/>
    <property type="project" value="TreeGrafter"/>
</dbReference>
<protein>
    <recommendedName>
        <fullName evidence="6">U2A'/phosphoprotein 32 family A C-terminal domain-containing protein</fullName>
    </recommendedName>
</protein>
<gene>
    <name evidence="4" type="ORF">DYB32_010729</name>
</gene>